<accession>A0A0L8HG01</accession>
<protein>
    <submittedName>
        <fullName evidence="2">Uncharacterized protein</fullName>
    </submittedName>
</protein>
<sequence>MVKRGVDETMERTGDESGVDSWREGRIGPRYDVFCCLFSNVIQVILSRYLLRWRWLVELLWLPFLWYTLRVCLVYIEKCHTCFITCLAVQMIGCSDYKQIFSILCHHLHIYLLHQSITTNYYIYTCVYLYTHMYIYIYIYVCIYSLSHEIYIHSLRGRAPDV</sequence>
<keyword evidence="1" id="KW-0812">Transmembrane</keyword>
<proteinExistence type="predicted"/>
<evidence type="ECO:0000256" key="1">
    <source>
        <dbReference type="SAM" id="Phobius"/>
    </source>
</evidence>
<evidence type="ECO:0000313" key="2">
    <source>
        <dbReference type="EMBL" id="KOF88137.1"/>
    </source>
</evidence>
<reference evidence="2" key="1">
    <citation type="submission" date="2015-07" db="EMBL/GenBank/DDBJ databases">
        <title>MeaNS - Measles Nucleotide Surveillance Program.</title>
        <authorList>
            <person name="Tran T."/>
            <person name="Druce J."/>
        </authorList>
    </citation>
    <scope>NUCLEOTIDE SEQUENCE</scope>
    <source>
        <strain evidence="2">UCB-OBI-ISO-001</strain>
        <tissue evidence="2">Gonad</tissue>
    </source>
</reference>
<feature type="transmembrane region" description="Helical" evidence="1">
    <location>
        <begin position="121"/>
        <end position="146"/>
    </location>
</feature>
<gene>
    <name evidence="2" type="ORF">OCBIM_22015401mg</name>
</gene>
<keyword evidence="1" id="KW-1133">Transmembrane helix</keyword>
<name>A0A0L8HG01_OCTBM</name>
<dbReference type="AlphaFoldDB" id="A0A0L8HG01"/>
<organism evidence="2">
    <name type="scientific">Octopus bimaculoides</name>
    <name type="common">California two-spotted octopus</name>
    <dbReference type="NCBI Taxonomy" id="37653"/>
    <lineage>
        <taxon>Eukaryota</taxon>
        <taxon>Metazoa</taxon>
        <taxon>Spiralia</taxon>
        <taxon>Lophotrochozoa</taxon>
        <taxon>Mollusca</taxon>
        <taxon>Cephalopoda</taxon>
        <taxon>Coleoidea</taxon>
        <taxon>Octopodiformes</taxon>
        <taxon>Octopoda</taxon>
        <taxon>Incirrata</taxon>
        <taxon>Octopodidae</taxon>
        <taxon>Octopus</taxon>
    </lineage>
</organism>
<keyword evidence="1" id="KW-0472">Membrane</keyword>
<dbReference type="EMBL" id="KQ418240">
    <property type="protein sequence ID" value="KOF88137.1"/>
    <property type="molecule type" value="Genomic_DNA"/>
</dbReference>